<keyword evidence="4" id="KW-1185">Reference proteome</keyword>
<dbReference type="Pfam" id="PF00106">
    <property type="entry name" value="adh_short"/>
    <property type="match status" value="1"/>
</dbReference>
<comment type="similarity">
    <text evidence="1">Belongs to the short-chain dehydrogenases/reductases (SDR) family.</text>
</comment>
<evidence type="ECO:0000313" key="4">
    <source>
        <dbReference type="Proteomes" id="UP000182063"/>
    </source>
</evidence>
<reference evidence="4" key="1">
    <citation type="submission" date="2016-11" db="EMBL/GenBank/DDBJ databases">
        <title>Complete Genome Sequence of alachlor-degrading Sphingomonas sp. strain JJ-A5.</title>
        <authorList>
            <person name="Lee H."/>
            <person name="Ka J.-O."/>
        </authorList>
    </citation>
    <scope>NUCLEOTIDE SEQUENCE [LARGE SCALE GENOMIC DNA]</scope>
    <source>
        <strain evidence="4">JJ-A5</strain>
    </source>
</reference>
<evidence type="ECO:0008006" key="5">
    <source>
        <dbReference type="Google" id="ProtNLM"/>
    </source>
</evidence>
<dbReference type="EMBL" id="CP018221">
    <property type="protein sequence ID" value="API61116.1"/>
    <property type="molecule type" value="Genomic_DNA"/>
</dbReference>
<dbReference type="PANTHER" id="PTHR43943:SF17">
    <property type="entry name" value="3-PHENYLPROPIONATE-DIHYDRODIOL_CINNAMIC ACID-DIHYDRODIOL DEHYDROGENASE"/>
    <property type="match status" value="1"/>
</dbReference>
<dbReference type="PANTHER" id="PTHR43943">
    <property type="entry name" value="DEHYDROGENASE/REDUCTASE (SDR FAMILY) MEMBER 4"/>
    <property type="match status" value="1"/>
</dbReference>
<dbReference type="KEGG" id="sphj:BSL82_11950"/>
<name>A0A1L3ZZQ5_9SPHN</name>
<dbReference type="AlphaFoldDB" id="A0A1L3ZZQ5"/>
<accession>A0A1L3ZZQ5</accession>
<dbReference type="InterPro" id="IPR036291">
    <property type="entry name" value="NAD(P)-bd_dom_sf"/>
</dbReference>
<dbReference type="GO" id="GO:0016491">
    <property type="term" value="F:oxidoreductase activity"/>
    <property type="evidence" value="ECO:0007669"/>
    <property type="project" value="UniProtKB-KW"/>
</dbReference>
<sequence>MPLAVVVGAGGIGRVVARRLGQQYRLLLADRDQAHLDRVAEALRADGYDLTTVRCDVTVPEDTIALADAVARNGPMRALAHVVGLSPSMGSFADIMRVDLVGAALVERALLPLVTEGTAAVFVSSIAAHQRQFAADVVKLIDAPLHPDMIDNAAAALGEPATPVMAYMLSKYGLNRLCRARATEWGLRGARIVSLSPGLIASPMGAMEYQKNPIKWSILKATPLRREGTMHEVASALAFLLSDDASFINGTDILVDGGVTGAFAASEI</sequence>
<dbReference type="STRING" id="1921510.BSL82_11950"/>
<dbReference type="Gene3D" id="3.40.50.720">
    <property type="entry name" value="NAD(P)-binding Rossmann-like Domain"/>
    <property type="match status" value="1"/>
</dbReference>
<proteinExistence type="inferred from homology"/>
<evidence type="ECO:0000256" key="1">
    <source>
        <dbReference type="ARBA" id="ARBA00006484"/>
    </source>
</evidence>
<keyword evidence="2" id="KW-0560">Oxidoreductase</keyword>
<organism evidence="3 4">
    <name type="scientific">Tardibacter chloracetimidivorans</name>
    <dbReference type="NCBI Taxonomy" id="1921510"/>
    <lineage>
        <taxon>Bacteria</taxon>
        <taxon>Pseudomonadati</taxon>
        <taxon>Pseudomonadota</taxon>
        <taxon>Alphaproteobacteria</taxon>
        <taxon>Sphingomonadales</taxon>
        <taxon>Sphingomonadaceae</taxon>
        <taxon>Tardibacter</taxon>
    </lineage>
</organism>
<evidence type="ECO:0000313" key="3">
    <source>
        <dbReference type="EMBL" id="API61116.1"/>
    </source>
</evidence>
<gene>
    <name evidence="3" type="ORF">BSL82_11950</name>
</gene>
<dbReference type="SUPFAM" id="SSF51735">
    <property type="entry name" value="NAD(P)-binding Rossmann-fold domains"/>
    <property type="match status" value="1"/>
</dbReference>
<dbReference type="CDD" id="cd05233">
    <property type="entry name" value="SDR_c"/>
    <property type="match status" value="1"/>
</dbReference>
<dbReference type="Pfam" id="PF13561">
    <property type="entry name" value="adh_short_C2"/>
    <property type="match status" value="1"/>
</dbReference>
<dbReference type="PRINTS" id="PR00081">
    <property type="entry name" value="GDHRDH"/>
</dbReference>
<dbReference type="InterPro" id="IPR002347">
    <property type="entry name" value="SDR_fam"/>
</dbReference>
<evidence type="ECO:0000256" key="2">
    <source>
        <dbReference type="ARBA" id="ARBA00023002"/>
    </source>
</evidence>
<protein>
    <recommendedName>
        <fullName evidence="5">Short-chain dehydrogenase</fullName>
    </recommendedName>
</protein>
<dbReference type="Proteomes" id="UP000182063">
    <property type="component" value="Chromosome"/>
</dbReference>